<evidence type="ECO:0000313" key="2">
    <source>
        <dbReference type="EMBL" id="KAK4224786.1"/>
    </source>
</evidence>
<keyword evidence="1" id="KW-0472">Membrane</keyword>
<name>A0AAN7BK50_9PEZI</name>
<accession>A0AAN7BK50</accession>
<dbReference type="EMBL" id="MU865383">
    <property type="protein sequence ID" value="KAK4224786.1"/>
    <property type="molecule type" value="Genomic_DNA"/>
</dbReference>
<dbReference type="Proteomes" id="UP001301958">
    <property type="component" value="Unassembled WGS sequence"/>
</dbReference>
<evidence type="ECO:0000256" key="1">
    <source>
        <dbReference type="SAM" id="Phobius"/>
    </source>
</evidence>
<feature type="transmembrane region" description="Helical" evidence="1">
    <location>
        <begin position="111"/>
        <end position="135"/>
    </location>
</feature>
<keyword evidence="3" id="KW-1185">Reference proteome</keyword>
<dbReference type="AlphaFoldDB" id="A0AAN7BK50"/>
<reference evidence="2" key="2">
    <citation type="submission" date="2023-05" db="EMBL/GenBank/DDBJ databases">
        <authorList>
            <consortium name="Lawrence Berkeley National Laboratory"/>
            <person name="Steindorff A."/>
            <person name="Hensen N."/>
            <person name="Bonometti L."/>
            <person name="Westerberg I."/>
            <person name="Brannstrom I.O."/>
            <person name="Guillou S."/>
            <person name="Cros-Aarteil S."/>
            <person name="Calhoun S."/>
            <person name="Haridas S."/>
            <person name="Kuo A."/>
            <person name="Mondo S."/>
            <person name="Pangilinan J."/>
            <person name="Riley R."/>
            <person name="Labutti K."/>
            <person name="Andreopoulos B."/>
            <person name="Lipzen A."/>
            <person name="Chen C."/>
            <person name="Yanf M."/>
            <person name="Daum C."/>
            <person name="Ng V."/>
            <person name="Clum A."/>
            <person name="Ohm R."/>
            <person name="Martin F."/>
            <person name="Silar P."/>
            <person name="Natvig D."/>
            <person name="Lalanne C."/>
            <person name="Gautier V."/>
            <person name="Ament-Velasquez S.L."/>
            <person name="Kruys A."/>
            <person name="Hutchinson M.I."/>
            <person name="Powell A.J."/>
            <person name="Barry K."/>
            <person name="Miller A.N."/>
            <person name="Grigoriev I.V."/>
            <person name="Debuchy R."/>
            <person name="Gladieux P."/>
            <person name="Thoren M.H."/>
            <person name="Johannesson H."/>
        </authorList>
    </citation>
    <scope>NUCLEOTIDE SEQUENCE</scope>
    <source>
        <strain evidence="2">CBS 990.96</strain>
    </source>
</reference>
<sequence>MFISVSLYSYCRGICQDGSRGQGADCRNQPEDNMGIRRWRVVRGGFLSLFLFFSIVLSWRWGSIYGGFFLVFVLLIPTSYLFPILMYSLSCILCIFYFVSFSCMLDRLYGVLYGVFDLGVCFLVFFGFWGFFVLVPTSHLSCIISFHC</sequence>
<keyword evidence="1" id="KW-0812">Transmembrane</keyword>
<reference evidence="2" key="1">
    <citation type="journal article" date="2023" name="Mol. Phylogenet. Evol.">
        <title>Genome-scale phylogeny and comparative genomics of the fungal order Sordariales.</title>
        <authorList>
            <person name="Hensen N."/>
            <person name="Bonometti L."/>
            <person name="Westerberg I."/>
            <person name="Brannstrom I.O."/>
            <person name="Guillou S."/>
            <person name="Cros-Aarteil S."/>
            <person name="Calhoun S."/>
            <person name="Haridas S."/>
            <person name="Kuo A."/>
            <person name="Mondo S."/>
            <person name="Pangilinan J."/>
            <person name="Riley R."/>
            <person name="LaButti K."/>
            <person name="Andreopoulos B."/>
            <person name="Lipzen A."/>
            <person name="Chen C."/>
            <person name="Yan M."/>
            <person name="Daum C."/>
            <person name="Ng V."/>
            <person name="Clum A."/>
            <person name="Steindorff A."/>
            <person name="Ohm R.A."/>
            <person name="Martin F."/>
            <person name="Silar P."/>
            <person name="Natvig D.O."/>
            <person name="Lalanne C."/>
            <person name="Gautier V."/>
            <person name="Ament-Velasquez S.L."/>
            <person name="Kruys A."/>
            <person name="Hutchinson M.I."/>
            <person name="Powell A.J."/>
            <person name="Barry K."/>
            <person name="Miller A.N."/>
            <person name="Grigoriev I.V."/>
            <person name="Debuchy R."/>
            <person name="Gladieux P."/>
            <person name="Hiltunen Thoren M."/>
            <person name="Johannesson H."/>
        </authorList>
    </citation>
    <scope>NUCLEOTIDE SEQUENCE</scope>
    <source>
        <strain evidence="2">CBS 990.96</strain>
    </source>
</reference>
<gene>
    <name evidence="2" type="ORF">QBC38DRAFT_286836</name>
</gene>
<feature type="transmembrane region" description="Helical" evidence="1">
    <location>
        <begin position="68"/>
        <end position="99"/>
    </location>
</feature>
<organism evidence="2 3">
    <name type="scientific">Podospora fimiseda</name>
    <dbReference type="NCBI Taxonomy" id="252190"/>
    <lineage>
        <taxon>Eukaryota</taxon>
        <taxon>Fungi</taxon>
        <taxon>Dikarya</taxon>
        <taxon>Ascomycota</taxon>
        <taxon>Pezizomycotina</taxon>
        <taxon>Sordariomycetes</taxon>
        <taxon>Sordariomycetidae</taxon>
        <taxon>Sordariales</taxon>
        <taxon>Podosporaceae</taxon>
        <taxon>Podospora</taxon>
    </lineage>
</organism>
<comment type="caution">
    <text evidence="2">The sequence shown here is derived from an EMBL/GenBank/DDBJ whole genome shotgun (WGS) entry which is preliminary data.</text>
</comment>
<protein>
    <submittedName>
        <fullName evidence="2">Uncharacterized protein</fullName>
    </submittedName>
</protein>
<evidence type="ECO:0000313" key="3">
    <source>
        <dbReference type="Proteomes" id="UP001301958"/>
    </source>
</evidence>
<keyword evidence="1" id="KW-1133">Transmembrane helix</keyword>
<feature type="transmembrane region" description="Helical" evidence="1">
    <location>
        <begin position="41"/>
        <end position="62"/>
    </location>
</feature>
<proteinExistence type="predicted"/>